<organism evidence="3 4">
    <name type="scientific">Aerophototrophica crusticola</name>
    <dbReference type="NCBI Taxonomy" id="1709002"/>
    <lineage>
        <taxon>Bacteria</taxon>
        <taxon>Pseudomonadati</taxon>
        <taxon>Pseudomonadota</taxon>
        <taxon>Alphaproteobacteria</taxon>
        <taxon>Rhodospirillales</taxon>
        <taxon>Rhodospirillaceae</taxon>
        <taxon>Aerophototrophica</taxon>
    </lineage>
</organism>
<evidence type="ECO:0000256" key="1">
    <source>
        <dbReference type="PROSITE-ProRule" id="PRU01076"/>
    </source>
</evidence>
<keyword evidence="1 3" id="KW-0238">DNA-binding</keyword>
<feature type="domain" description="SpoVT-AbrB" evidence="2">
    <location>
        <begin position="1"/>
        <end position="46"/>
    </location>
</feature>
<evidence type="ECO:0000259" key="2">
    <source>
        <dbReference type="PROSITE" id="PS51740"/>
    </source>
</evidence>
<dbReference type="Pfam" id="PF04014">
    <property type="entry name" value="MazE_antitoxin"/>
    <property type="match status" value="1"/>
</dbReference>
<dbReference type="InterPro" id="IPR007159">
    <property type="entry name" value="SpoVT-AbrB_dom"/>
</dbReference>
<dbReference type="SUPFAM" id="SSF89447">
    <property type="entry name" value="AbrB/MazE/MraZ-like"/>
    <property type="match status" value="1"/>
</dbReference>
<proteinExistence type="predicted"/>
<dbReference type="InterPro" id="IPR037914">
    <property type="entry name" value="SpoVT-AbrB_sf"/>
</dbReference>
<dbReference type="AlphaFoldDB" id="A0A858R4F3"/>
<dbReference type="GO" id="GO:0003677">
    <property type="term" value="F:DNA binding"/>
    <property type="evidence" value="ECO:0007669"/>
    <property type="project" value="UniProtKB-UniRule"/>
</dbReference>
<dbReference type="KEGG" id="acru:HHL28_03560"/>
<dbReference type="Proteomes" id="UP000501891">
    <property type="component" value="Chromosome"/>
</dbReference>
<accession>A0A858R4F3</accession>
<protein>
    <submittedName>
        <fullName evidence="3">AbrB/MazE/SpoVT family DNA-binding domain-containing protein</fullName>
    </submittedName>
</protein>
<sequence>MSHISMASNGRLVVPAALRAEMGLQGGGDLFGSVQDGKLVLEPYRDVLSRVRARIRKHIPEGTVLSDSLIQDRRAEAERE</sequence>
<evidence type="ECO:0000313" key="4">
    <source>
        <dbReference type="Proteomes" id="UP000501891"/>
    </source>
</evidence>
<evidence type="ECO:0000313" key="3">
    <source>
        <dbReference type="EMBL" id="QJE72300.1"/>
    </source>
</evidence>
<reference evidence="3" key="1">
    <citation type="submission" date="2020-04" db="EMBL/GenBank/DDBJ databases">
        <title>A desert anoxygenic phototrophic bacterium fixes CO2 using RubisCO under aerobic conditions.</title>
        <authorList>
            <person name="Tang K."/>
        </authorList>
    </citation>
    <scope>NUCLEOTIDE SEQUENCE [LARGE SCALE GENOMIC DNA]</scope>
    <source>
        <strain evidence="3">MIMtkB3</strain>
    </source>
</reference>
<dbReference type="PROSITE" id="PS51740">
    <property type="entry name" value="SPOVT_ABRB"/>
    <property type="match status" value="1"/>
</dbReference>
<gene>
    <name evidence="3" type="ORF">HHL28_03560</name>
</gene>
<dbReference type="EMBL" id="CP051775">
    <property type="protein sequence ID" value="QJE72300.1"/>
    <property type="molecule type" value="Genomic_DNA"/>
</dbReference>
<keyword evidence="4" id="KW-1185">Reference proteome</keyword>
<name>A0A858R4F3_9PROT</name>